<proteinExistence type="predicted"/>
<reference evidence="1 2" key="1">
    <citation type="submission" date="2018-11" db="EMBL/GenBank/DDBJ databases">
        <authorList>
            <consortium name="Pathogen Informatics"/>
        </authorList>
    </citation>
    <scope>NUCLEOTIDE SEQUENCE [LARGE SCALE GENOMIC DNA]</scope>
</reference>
<keyword evidence="2" id="KW-1185">Reference proteome</keyword>
<sequence>MTPTCGEMTWNKVRRDGAPRWTAIFEIQRKTGIYGQMRPLGELAQEKVCLGRPVRGRAYAWADPCTGVLAAISTSAASAVVQW</sequence>
<dbReference type="AlphaFoldDB" id="A0A3P7P2Q3"/>
<organism evidence="1 2">
    <name type="scientific">Gongylonema pulchrum</name>
    <dbReference type="NCBI Taxonomy" id="637853"/>
    <lineage>
        <taxon>Eukaryota</taxon>
        <taxon>Metazoa</taxon>
        <taxon>Ecdysozoa</taxon>
        <taxon>Nematoda</taxon>
        <taxon>Chromadorea</taxon>
        <taxon>Rhabditida</taxon>
        <taxon>Spirurina</taxon>
        <taxon>Spiruromorpha</taxon>
        <taxon>Spiruroidea</taxon>
        <taxon>Gongylonematidae</taxon>
        <taxon>Gongylonema</taxon>
    </lineage>
</organism>
<evidence type="ECO:0000313" key="1">
    <source>
        <dbReference type="EMBL" id="VDN44433.1"/>
    </source>
</evidence>
<name>A0A3P7P2Q3_9BILA</name>
<protein>
    <submittedName>
        <fullName evidence="1">Uncharacterized protein</fullName>
    </submittedName>
</protein>
<dbReference type="Proteomes" id="UP000271098">
    <property type="component" value="Unassembled WGS sequence"/>
</dbReference>
<dbReference type="EMBL" id="UYRT01106001">
    <property type="protein sequence ID" value="VDN44433.1"/>
    <property type="molecule type" value="Genomic_DNA"/>
</dbReference>
<evidence type="ECO:0000313" key="2">
    <source>
        <dbReference type="Proteomes" id="UP000271098"/>
    </source>
</evidence>
<gene>
    <name evidence="1" type="ORF">GPUH_LOCUS25623</name>
</gene>
<accession>A0A3P7P2Q3</accession>